<dbReference type="SUPFAM" id="SSF47459">
    <property type="entry name" value="HLH, helix-loop-helix DNA-binding domain"/>
    <property type="match status" value="1"/>
</dbReference>
<feature type="compositionally biased region" description="Low complexity" evidence="5">
    <location>
        <begin position="439"/>
        <end position="449"/>
    </location>
</feature>
<dbReference type="GO" id="GO:0007423">
    <property type="term" value="P:sensory organ development"/>
    <property type="evidence" value="ECO:0007669"/>
    <property type="project" value="TreeGrafter"/>
</dbReference>
<feature type="region of interest" description="Disordered" evidence="5">
    <location>
        <begin position="121"/>
        <end position="166"/>
    </location>
</feature>
<dbReference type="FunFam" id="4.10.280.10:FF:000026">
    <property type="entry name" value="Basic helix-loop-helix family, member e23"/>
    <property type="match status" value="1"/>
</dbReference>
<feature type="region of interest" description="Disordered" evidence="5">
    <location>
        <begin position="438"/>
        <end position="477"/>
    </location>
</feature>
<dbReference type="InterPro" id="IPR050359">
    <property type="entry name" value="bHLH_transcription_factors"/>
</dbReference>
<dbReference type="GO" id="GO:0061564">
    <property type="term" value="P:axon development"/>
    <property type="evidence" value="ECO:0007669"/>
    <property type="project" value="TreeGrafter"/>
</dbReference>
<name>A0A0P6BEE4_9CRUS</name>
<reference evidence="6 7" key="1">
    <citation type="submission" date="2016-03" db="EMBL/GenBank/DDBJ databases">
        <title>EvidentialGene: Evidence-directed Construction of Genes on Genomes.</title>
        <authorList>
            <person name="Gilbert D.G."/>
            <person name="Choi J.-H."/>
            <person name="Mockaitis K."/>
            <person name="Colbourne J."/>
            <person name="Pfrender M."/>
        </authorList>
    </citation>
    <scope>NUCLEOTIDE SEQUENCE [LARGE SCALE GENOMIC DNA]</scope>
    <source>
        <strain evidence="6 7">Xinb3</strain>
        <tissue evidence="6">Complete organism</tissue>
    </source>
</reference>
<dbReference type="STRING" id="35525.A0A0P6BEE4"/>
<evidence type="ECO:0000313" key="6">
    <source>
        <dbReference type="EMBL" id="KZS18792.1"/>
    </source>
</evidence>
<dbReference type="CDD" id="cd18954">
    <property type="entry name" value="bHLH_TS_bHLHe22_bHLHb5"/>
    <property type="match status" value="1"/>
</dbReference>
<evidence type="ECO:0000256" key="4">
    <source>
        <dbReference type="ARBA" id="ARBA00023242"/>
    </source>
</evidence>
<protein>
    <submittedName>
        <fullName evidence="6">Putative Neurogenic differentiation factor 4</fullName>
    </submittedName>
</protein>
<accession>A0A0P6BEE4</accession>
<dbReference type="AlphaFoldDB" id="A0A0P6BEE4"/>
<feature type="region of interest" description="Disordered" evidence="5">
    <location>
        <begin position="385"/>
        <end position="425"/>
    </location>
</feature>
<comment type="caution">
    <text evidence="6">The sequence shown here is derived from an EMBL/GenBank/DDBJ whole genome shotgun (WGS) entry which is preliminary data.</text>
</comment>
<feature type="compositionally biased region" description="Low complexity" evidence="5">
    <location>
        <begin position="458"/>
        <end position="470"/>
    </location>
</feature>
<feature type="compositionally biased region" description="Polar residues" evidence="5">
    <location>
        <begin position="129"/>
        <end position="142"/>
    </location>
</feature>
<feature type="compositionally biased region" description="Low complexity" evidence="5">
    <location>
        <begin position="196"/>
        <end position="205"/>
    </location>
</feature>
<dbReference type="GO" id="GO:0070888">
    <property type="term" value="F:E-box binding"/>
    <property type="evidence" value="ECO:0007669"/>
    <property type="project" value="TreeGrafter"/>
</dbReference>
<feature type="region of interest" description="Disordered" evidence="5">
    <location>
        <begin position="195"/>
        <end position="265"/>
    </location>
</feature>
<dbReference type="PANTHER" id="PTHR19290:SF104">
    <property type="entry name" value="GH17679P"/>
    <property type="match status" value="1"/>
</dbReference>
<keyword evidence="2" id="KW-0805">Transcription regulation</keyword>
<gene>
    <name evidence="6" type="ORF">APZ42_015397</name>
</gene>
<sequence length="477" mass="49283">MLQQGTRRVMETADFGGFQPSVMTLCLPSQYHHHNHHHHVSGHGSATGGSDSFRPYGGNPSSSAAAAVAAAADLSLFSPMSDSLKPAHHGHYGGGGAGGSQPSHKLMSIIKSQAGLNSEVERISSSSSLTNVGGSNLNKLRQSTVPPTSSATASSPSRTACSSSSASISHHFNLVVGGKEVGTTGMHPSLSPWFIQQQQQQQQQQKPMGSNKKRRQLSESASGSDDDHYHPDDSGLLLEHHSLSEGETSGGGGGRIGASHHHPTVMGLTASTGHLGAGMPLNGSTGLVSNNSVGGSSRKNRQGKAVRLSINARERRRMHDLNDALDELRSVIPYAHSPSVRKLSKIATLLLAKNYIMMQANALDELRRVVTYMNQTTGLSIPASVASMMTNPPGSNMQSSGNGSPVGPPATAATNGQTSPPLLPSAESVCLNGMLAAESSNGSSSNSSSFAISGLLNKSSPAPSASAGKAITTNNGQ</sequence>
<organism evidence="6 7">
    <name type="scientific">Daphnia magna</name>
    <dbReference type="NCBI Taxonomy" id="35525"/>
    <lineage>
        <taxon>Eukaryota</taxon>
        <taxon>Metazoa</taxon>
        <taxon>Ecdysozoa</taxon>
        <taxon>Arthropoda</taxon>
        <taxon>Crustacea</taxon>
        <taxon>Branchiopoda</taxon>
        <taxon>Diplostraca</taxon>
        <taxon>Cladocera</taxon>
        <taxon>Anomopoda</taxon>
        <taxon>Daphniidae</taxon>
        <taxon>Daphnia</taxon>
    </lineage>
</organism>
<dbReference type="PANTHER" id="PTHR19290">
    <property type="entry name" value="BASIC HELIX-LOOP-HELIX PROTEIN NEUROGENIN-RELATED"/>
    <property type="match status" value="1"/>
</dbReference>
<feature type="compositionally biased region" description="Basic and acidic residues" evidence="5">
    <location>
        <begin position="225"/>
        <end position="244"/>
    </location>
</feature>
<dbReference type="InterPro" id="IPR011598">
    <property type="entry name" value="bHLH_dom"/>
</dbReference>
<dbReference type="Proteomes" id="UP000076858">
    <property type="component" value="Unassembled WGS sequence"/>
</dbReference>
<dbReference type="Pfam" id="PF00010">
    <property type="entry name" value="HLH"/>
    <property type="match status" value="1"/>
</dbReference>
<comment type="subcellular location">
    <subcellularLocation>
        <location evidence="1">Nucleus</location>
    </subcellularLocation>
</comment>
<dbReference type="GO" id="GO:0000981">
    <property type="term" value="F:DNA-binding transcription factor activity, RNA polymerase II-specific"/>
    <property type="evidence" value="ECO:0007669"/>
    <property type="project" value="TreeGrafter"/>
</dbReference>
<dbReference type="OrthoDB" id="10011855at2759"/>
<keyword evidence="7" id="KW-1185">Reference proteome</keyword>
<feature type="compositionally biased region" description="Low complexity" evidence="5">
    <location>
        <begin position="143"/>
        <end position="166"/>
    </location>
</feature>
<dbReference type="InterPro" id="IPR036638">
    <property type="entry name" value="HLH_DNA-bd_sf"/>
</dbReference>
<dbReference type="GO" id="GO:0045944">
    <property type="term" value="P:positive regulation of transcription by RNA polymerase II"/>
    <property type="evidence" value="ECO:0007669"/>
    <property type="project" value="TreeGrafter"/>
</dbReference>
<dbReference type="SMART" id="SM00353">
    <property type="entry name" value="HLH"/>
    <property type="match status" value="1"/>
</dbReference>
<feature type="region of interest" description="Disordered" evidence="5">
    <location>
        <begin position="33"/>
        <end position="62"/>
    </location>
</feature>
<feature type="compositionally biased region" description="Polar residues" evidence="5">
    <location>
        <begin position="387"/>
        <end position="403"/>
    </location>
</feature>
<evidence type="ECO:0000313" key="7">
    <source>
        <dbReference type="Proteomes" id="UP000076858"/>
    </source>
</evidence>
<dbReference type="GO" id="GO:0005634">
    <property type="term" value="C:nucleus"/>
    <property type="evidence" value="ECO:0007669"/>
    <property type="project" value="UniProtKB-SubCell"/>
</dbReference>
<keyword evidence="3" id="KW-0804">Transcription</keyword>
<dbReference type="Gene3D" id="4.10.280.10">
    <property type="entry name" value="Helix-loop-helix DNA-binding domain"/>
    <property type="match status" value="1"/>
</dbReference>
<evidence type="ECO:0000256" key="1">
    <source>
        <dbReference type="ARBA" id="ARBA00004123"/>
    </source>
</evidence>
<proteinExistence type="predicted"/>
<dbReference type="PROSITE" id="PS50888">
    <property type="entry name" value="BHLH"/>
    <property type="match status" value="1"/>
</dbReference>
<evidence type="ECO:0000256" key="2">
    <source>
        <dbReference type="ARBA" id="ARBA00023015"/>
    </source>
</evidence>
<evidence type="ECO:0000256" key="5">
    <source>
        <dbReference type="SAM" id="MobiDB-lite"/>
    </source>
</evidence>
<evidence type="ECO:0000256" key="3">
    <source>
        <dbReference type="ARBA" id="ARBA00023163"/>
    </source>
</evidence>
<keyword evidence="4" id="KW-0539">Nucleus</keyword>
<dbReference type="EMBL" id="LRGB01000512">
    <property type="protein sequence ID" value="KZS18792.1"/>
    <property type="molecule type" value="Genomic_DNA"/>
</dbReference>
<dbReference type="GO" id="GO:0046983">
    <property type="term" value="F:protein dimerization activity"/>
    <property type="evidence" value="ECO:0007669"/>
    <property type="project" value="InterPro"/>
</dbReference>